<gene>
    <name evidence="1" type="ORF">VKT23_014082</name>
</gene>
<protein>
    <submittedName>
        <fullName evidence="1">Uncharacterized protein</fullName>
    </submittedName>
</protein>
<comment type="caution">
    <text evidence="1">The sequence shown here is derived from an EMBL/GenBank/DDBJ whole genome shotgun (WGS) entry which is preliminary data.</text>
</comment>
<accession>A0ABR1J5X3</accession>
<reference evidence="1 2" key="1">
    <citation type="submission" date="2024-01" db="EMBL/GenBank/DDBJ databases">
        <title>A draft genome for the cacao thread blight pathogen Marasmiellus scandens.</title>
        <authorList>
            <person name="Baruah I.K."/>
            <person name="Leung J."/>
            <person name="Bukari Y."/>
            <person name="Amoako-Attah I."/>
            <person name="Meinhardt L.W."/>
            <person name="Bailey B.A."/>
            <person name="Cohen S.P."/>
        </authorList>
    </citation>
    <scope>NUCLEOTIDE SEQUENCE [LARGE SCALE GENOMIC DNA]</scope>
    <source>
        <strain evidence="1 2">GH-19</strain>
    </source>
</reference>
<proteinExistence type="predicted"/>
<evidence type="ECO:0000313" key="2">
    <source>
        <dbReference type="Proteomes" id="UP001498398"/>
    </source>
</evidence>
<dbReference type="EMBL" id="JBANRG010000041">
    <property type="protein sequence ID" value="KAK7447372.1"/>
    <property type="molecule type" value="Genomic_DNA"/>
</dbReference>
<name>A0ABR1J5X3_9AGAR</name>
<organism evidence="1 2">
    <name type="scientific">Marasmiellus scandens</name>
    <dbReference type="NCBI Taxonomy" id="2682957"/>
    <lineage>
        <taxon>Eukaryota</taxon>
        <taxon>Fungi</taxon>
        <taxon>Dikarya</taxon>
        <taxon>Basidiomycota</taxon>
        <taxon>Agaricomycotina</taxon>
        <taxon>Agaricomycetes</taxon>
        <taxon>Agaricomycetidae</taxon>
        <taxon>Agaricales</taxon>
        <taxon>Marasmiineae</taxon>
        <taxon>Omphalotaceae</taxon>
        <taxon>Marasmiellus</taxon>
    </lineage>
</organism>
<dbReference type="Proteomes" id="UP001498398">
    <property type="component" value="Unassembled WGS sequence"/>
</dbReference>
<keyword evidence="2" id="KW-1185">Reference proteome</keyword>
<evidence type="ECO:0000313" key="1">
    <source>
        <dbReference type="EMBL" id="KAK7447372.1"/>
    </source>
</evidence>
<sequence length="230" mass="25539">MTTTISEDLLSQFRENPQQLVNVSNILQVKKDIAAFHAAIPPSMDTDTAQTLRDRIVFPGNDLVGGEPAIKSAYSHAINDSSANHFVRRFWYGVVPVTKEGKKFKSGDKLRLLFIECRSAEISVGSAGSTQAELAVQYRKKKEEAHAASYYDPGDNDDDFDAGGIQDIIKKVIRNIGLKGKVSPMEMIDLLIREEFPLYREKAFYLEEDLLSGKNISLQDIVGGVDIKAD</sequence>